<proteinExistence type="predicted"/>
<accession>A0A2W7S3D1</accession>
<dbReference type="AlphaFoldDB" id="A0A2W7S3D1"/>
<reference evidence="1 2" key="1">
    <citation type="submission" date="2018-06" db="EMBL/GenBank/DDBJ databases">
        <title>Genomic Encyclopedia of Archaeal and Bacterial Type Strains, Phase II (KMG-II): from individual species to whole genera.</title>
        <authorList>
            <person name="Goeker M."/>
        </authorList>
    </citation>
    <scope>NUCLEOTIDE SEQUENCE [LARGE SCALE GENOMIC DNA]</scope>
    <source>
        <strain evidence="1 2">DSM 23241</strain>
    </source>
</reference>
<dbReference type="RefSeq" id="WP_111296402.1">
    <property type="nucleotide sequence ID" value="NZ_QKZV01000007.1"/>
</dbReference>
<comment type="caution">
    <text evidence="1">The sequence shown here is derived from an EMBL/GenBank/DDBJ whole genome shotgun (WGS) entry which is preliminary data.</text>
</comment>
<protein>
    <submittedName>
        <fullName evidence="1">Uncharacterized protein</fullName>
    </submittedName>
</protein>
<organism evidence="1 2">
    <name type="scientific">Hydrotalea sandarakina</name>
    <dbReference type="NCBI Taxonomy" id="1004304"/>
    <lineage>
        <taxon>Bacteria</taxon>
        <taxon>Pseudomonadati</taxon>
        <taxon>Bacteroidota</taxon>
        <taxon>Chitinophagia</taxon>
        <taxon>Chitinophagales</taxon>
        <taxon>Chitinophagaceae</taxon>
        <taxon>Hydrotalea</taxon>
    </lineage>
</organism>
<dbReference type="PROSITE" id="PS51257">
    <property type="entry name" value="PROKAR_LIPOPROTEIN"/>
    <property type="match status" value="1"/>
</dbReference>
<sequence length="240" mass="26950">MKTLYLWVTSILLLITISCRKKILVCTGNCAEVIIAGYVLDKGKNIVIANQPITVQLYRNQYCIFCSKYNLGSTTTNQQGYFKLPIVLDTSLLKNHHLVISTPQPNNTIQYCEPNGPGIVPKANQYASYSFYALDTNQLNNLQFNFYSKTLLTVELHRRGSYANNTPYIGIETTMDGKTSVWGLDFRATNTDTALTYHTAINQFTKLVVSFKKDTSSPFQSITDSVYCTANGVNRLAITY</sequence>
<evidence type="ECO:0000313" key="1">
    <source>
        <dbReference type="EMBL" id="PZX61469.1"/>
    </source>
</evidence>
<name>A0A2W7S3D1_9BACT</name>
<dbReference type="EMBL" id="QKZV01000007">
    <property type="protein sequence ID" value="PZX61469.1"/>
    <property type="molecule type" value="Genomic_DNA"/>
</dbReference>
<evidence type="ECO:0000313" key="2">
    <source>
        <dbReference type="Proteomes" id="UP000249720"/>
    </source>
</evidence>
<keyword evidence="2" id="KW-1185">Reference proteome</keyword>
<gene>
    <name evidence="1" type="ORF">LX80_02199</name>
</gene>
<dbReference type="Proteomes" id="UP000249720">
    <property type="component" value="Unassembled WGS sequence"/>
</dbReference>